<evidence type="ECO:0000313" key="5">
    <source>
        <dbReference type="EMBL" id="SLN34728.1"/>
    </source>
</evidence>
<sequence length="373" mass="40133">MTRVHEGARIALVQAGLGAGGTEKVLARLARHLDGQGYRVTILAIWGMPDAAYYPVPESVEIRTMVAEKGARAALRTFARIRWLRAALRGQEVVLSCLTKINVQVALATAGLGLRRIASERNNFLVQRMNPIWRYAMPMALATADRAVMQTEAARAALPAFARGRAVVIPNAVEVPERQPDLPGPAIVAVGRLAEQKGFDTLIGAVSEAAKRGSDMHVTIYGAGEDREALFALSERLGVARLIDLAGPSPTPHAWTRAPGIFVLSSRFEGFPNVLVEAMAAGFAVIATDCDWGPREILRHGREGVLIPVGDIDALADALIRLHDDADLRERLGRAARLRATAFAEERILSAWERVILGVPGSLGPAEPRPTPG</sequence>
<proteinExistence type="predicted"/>
<dbReference type="RefSeq" id="WP_085853462.1">
    <property type="nucleotide sequence ID" value="NZ_FOPF01000003.1"/>
</dbReference>
<dbReference type="EMBL" id="FWFV01000003">
    <property type="protein sequence ID" value="SLN34728.1"/>
    <property type="molecule type" value="Genomic_DNA"/>
</dbReference>
<name>A0A1Y5SCD5_9RHOB</name>
<dbReference type="AlphaFoldDB" id="A0A1Y5SCD5"/>
<dbReference type="CDD" id="cd03820">
    <property type="entry name" value="GT4_AmsD-like"/>
    <property type="match status" value="1"/>
</dbReference>
<organism evidence="5 6">
    <name type="scientific">Palleronia marisminoris</name>
    <dbReference type="NCBI Taxonomy" id="315423"/>
    <lineage>
        <taxon>Bacteria</taxon>
        <taxon>Pseudomonadati</taxon>
        <taxon>Pseudomonadota</taxon>
        <taxon>Alphaproteobacteria</taxon>
        <taxon>Rhodobacterales</taxon>
        <taxon>Roseobacteraceae</taxon>
        <taxon>Palleronia</taxon>
    </lineage>
</organism>
<evidence type="ECO:0000256" key="2">
    <source>
        <dbReference type="ARBA" id="ARBA00022679"/>
    </source>
</evidence>
<dbReference type="Pfam" id="PF00534">
    <property type="entry name" value="Glycos_transf_1"/>
    <property type="match status" value="1"/>
</dbReference>
<keyword evidence="2 5" id="KW-0808">Transferase</keyword>
<keyword evidence="6" id="KW-1185">Reference proteome</keyword>
<evidence type="ECO:0000313" key="6">
    <source>
        <dbReference type="Proteomes" id="UP000193870"/>
    </source>
</evidence>
<dbReference type="Gene3D" id="3.40.50.2000">
    <property type="entry name" value="Glycogen Phosphorylase B"/>
    <property type="match status" value="2"/>
</dbReference>
<dbReference type="STRING" id="315423.SAMN04488020_103173"/>
<evidence type="ECO:0000256" key="1">
    <source>
        <dbReference type="ARBA" id="ARBA00022676"/>
    </source>
</evidence>
<evidence type="ECO:0000259" key="3">
    <source>
        <dbReference type="Pfam" id="PF00534"/>
    </source>
</evidence>
<dbReference type="InterPro" id="IPR028098">
    <property type="entry name" value="Glyco_trans_4-like_N"/>
</dbReference>
<reference evidence="5 6" key="1">
    <citation type="submission" date="2017-03" db="EMBL/GenBank/DDBJ databases">
        <authorList>
            <person name="Afonso C.L."/>
            <person name="Miller P.J."/>
            <person name="Scott M.A."/>
            <person name="Spackman E."/>
            <person name="Goraichik I."/>
            <person name="Dimitrov K.M."/>
            <person name="Suarez D.L."/>
            <person name="Swayne D.E."/>
        </authorList>
    </citation>
    <scope>NUCLEOTIDE SEQUENCE [LARGE SCALE GENOMIC DNA]</scope>
    <source>
        <strain evidence="5 6">CECT 7066</strain>
    </source>
</reference>
<gene>
    <name evidence="5" type="primary">pglJ</name>
    <name evidence="5" type="ORF">PAM7066_01453</name>
</gene>
<dbReference type="Proteomes" id="UP000193870">
    <property type="component" value="Unassembled WGS sequence"/>
</dbReference>
<dbReference type="SUPFAM" id="SSF53756">
    <property type="entry name" value="UDP-Glycosyltransferase/glycogen phosphorylase"/>
    <property type="match status" value="1"/>
</dbReference>
<dbReference type="PANTHER" id="PTHR12526">
    <property type="entry name" value="GLYCOSYLTRANSFERASE"/>
    <property type="match status" value="1"/>
</dbReference>
<dbReference type="EC" id="2.4.1.291" evidence="5"/>
<dbReference type="Pfam" id="PF13439">
    <property type="entry name" value="Glyco_transf_4"/>
    <property type="match status" value="1"/>
</dbReference>
<protein>
    <submittedName>
        <fullName evidence="5">N-acetylgalactosamine-N, N'-diacetylbacillosaminyl-diphospho-undecaprenol 4-alpha-N-acetylgalactosaminyltransferase</fullName>
        <ecNumber evidence="5">2.4.1.291</ecNumber>
    </submittedName>
</protein>
<accession>A0A1Y5SCD5</accession>
<dbReference type="OrthoDB" id="9790710at2"/>
<dbReference type="GO" id="GO:0016757">
    <property type="term" value="F:glycosyltransferase activity"/>
    <property type="evidence" value="ECO:0007669"/>
    <property type="project" value="UniProtKB-KW"/>
</dbReference>
<feature type="domain" description="Glycosyl transferase family 1" evidence="3">
    <location>
        <begin position="185"/>
        <end position="338"/>
    </location>
</feature>
<keyword evidence="1 5" id="KW-0328">Glycosyltransferase</keyword>
<dbReference type="PANTHER" id="PTHR12526:SF510">
    <property type="entry name" value="D-INOSITOL 3-PHOSPHATE GLYCOSYLTRANSFERASE"/>
    <property type="match status" value="1"/>
</dbReference>
<feature type="domain" description="Glycosyltransferase subfamily 4-like N-terminal" evidence="4">
    <location>
        <begin position="20"/>
        <end position="174"/>
    </location>
</feature>
<evidence type="ECO:0000259" key="4">
    <source>
        <dbReference type="Pfam" id="PF13439"/>
    </source>
</evidence>
<dbReference type="InterPro" id="IPR001296">
    <property type="entry name" value="Glyco_trans_1"/>
</dbReference>